<feature type="transmembrane region" description="Helical" evidence="1">
    <location>
        <begin position="62"/>
        <end position="83"/>
    </location>
</feature>
<keyword evidence="1" id="KW-1133">Transmembrane helix</keyword>
<sequence>MVHRKLLITTFKHPFGALLRNAAATAAVDLRYSTKLERKPLALLEIVFLEVKSERDFFERRLALIIGSIEKIGIVPGLLAAFLSLHQLPSNSNQWVLSLAYATPALYFFGAMAHFSLMRLDRMSKLIELVINRKKAVLTTPSNGQ</sequence>
<evidence type="ECO:0000313" key="3">
    <source>
        <dbReference type="Proteomes" id="UP000002010"/>
    </source>
</evidence>
<name>C1D8E2_LARHH</name>
<accession>C1D8E2</accession>
<dbReference type="AlphaFoldDB" id="C1D8E2"/>
<dbReference type="eggNOG" id="ENOG5033BJ1">
    <property type="taxonomic scope" value="Bacteria"/>
</dbReference>
<keyword evidence="1" id="KW-0812">Transmembrane</keyword>
<dbReference type="HOGENOM" id="CLU_1784452_0_0_4"/>
<dbReference type="EMBL" id="CP001154">
    <property type="protein sequence ID" value="ACO74732.1"/>
    <property type="molecule type" value="Genomic_DNA"/>
</dbReference>
<dbReference type="Proteomes" id="UP000002010">
    <property type="component" value="Chromosome"/>
</dbReference>
<organism evidence="2 3">
    <name type="scientific">Laribacter hongkongensis (strain HLHK9)</name>
    <dbReference type="NCBI Taxonomy" id="557598"/>
    <lineage>
        <taxon>Bacteria</taxon>
        <taxon>Pseudomonadati</taxon>
        <taxon>Pseudomonadota</taxon>
        <taxon>Betaproteobacteria</taxon>
        <taxon>Neisseriales</taxon>
        <taxon>Aquaspirillaceae</taxon>
        <taxon>Laribacter</taxon>
    </lineage>
</organism>
<evidence type="ECO:0000256" key="1">
    <source>
        <dbReference type="SAM" id="Phobius"/>
    </source>
</evidence>
<reference evidence="2 3" key="1">
    <citation type="journal article" date="2009" name="PLoS Genet.">
        <title>The complete genome and proteome of Laribacter hongkongensis reveal potential mechanisms for adaptations to different temperatures and habitats.</title>
        <authorList>
            <person name="Woo P.C."/>
            <person name="Lau S.K."/>
            <person name="Tse H."/>
            <person name="Teng J.L."/>
            <person name="Curreem S.O."/>
            <person name="Tsang A.K."/>
            <person name="Fan R.Y."/>
            <person name="Wong G.K."/>
            <person name="Huang Y."/>
            <person name="Loman N.J."/>
            <person name="Snyder L.A."/>
            <person name="Cai J.J."/>
            <person name="Huang J.D."/>
            <person name="Mak W."/>
            <person name="Pallen M.J."/>
            <person name="Lok S."/>
            <person name="Yuen K.Y."/>
        </authorList>
    </citation>
    <scope>NUCLEOTIDE SEQUENCE [LARGE SCALE GENOMIC DNA]</scope>
    <source>
        <strain evidence="2 3">HLHK9</strain>
    </source>
</reference>
<protein>
    <submittedName>
        <fullName evidence="2">Uncharacterized protein</fullName>
    </submittedName>
</protein>
<dbReference type="KEGG" id="lhk:LHK_01748"/>
<proteinExistence type="predicted"/>
<keyword evidence="3" id="KW-1185">Reference proteome</keyword>
<evidence type="ECO:0000313" key="2">
    <source>
        <dbReference type="EMBL" id="ACO74732.1"/>
    </source>
</evidence>
<gene>
    <name evidence="2" type="ordered locus">LHK_01748</name>
</gene>
<keyword evidence="1" id="KW-0472">Membrane</keyword>
<feature type="transmembrane region" description="Helical" evidence="1">
    <location>
        <begin position="95"/>
        <end position="117"/>
    </location>
</feature>